<dbReference type="Proteomes" id="UP000036168">
    <property type="component" value="Unassembled WGS sequence"/>
</dbReference>
<proteinExistence type="inferred from homology"/>
<name>A0A0T6BUQ9_9BACI</name>
<dbReference type="AlphaFoldDB" id="A0A0T6BUQ9"/>
<feature type="domain" description="Activator of Hsp90 ATPase homologue 1/2-like C-terminal" evidence="2">
    <location>
        <begin position="19"/>
        <end position="136"/>
    </location>
</feature>
<evidence type="ECO:0000313" key="3">
    <source>
        <dbReference type="EMBL" id="KRT95389.1"/>
    </source>
</evidence>
<comment type="caution">
    <text evidence="3">The sequence shown here is derived from an EMBL/GenBank/DDBJ whole genome shotgun (WGS) entry which is preliminary data.</text>
</comment>
<comment type="similarity">
    <text evidence="1">Belongs to the AHA1 family.</text>
</comment>
<dbReference type="Gene3D" id="3.30.530.20">
    <property type="match status" value="1"/>
</dbReference>
<dbReference type="InterPro" id="IPR013538">
    <property type="entry name" value="ASHA1/2-like_C"/>
</dbReference>
<dbReference type="InterPro" id="IPR023393">
    <property type="entry name" value="START-like_dom_sf"/>
</dbReference>
<dbReference type="STRING" id="1664069.BGLY_3254"/>
<reference evidence="3" key="2">
    <citation type="submission" date="2015-10" db="EMBL/GenBank/DDBJ databases">
        <authorList>
            <person name="Gilbert D.G."/>
        </authorList>
    </citation>
    <scope>NUCLEOTIDE SEQUENCE</scope>
    <source>
        <strain evidence="3">GO-13</strain>
    </source>
</reference>
<reference evidence="3 5" key="1">
    <citation type="journal article" date="2015" name="Int. J. Syst. Evol. Microbiol.">
        <title>Bacillus glycinifermentans sp. nov., isolated from fermented soybean paste.</title>
        <authorList>
            <person name="Kim S.J."/>
            <person name="Dunlap C.A."/>
            <person name="Kwon S.W."/>
            <person name="Rooney A.P."/>
        </authorList>
    </citation>
    <scope>NUCLEOTIDE SEQUENCE [LARGE SCALE GENOMIC DNA]</scope>
    <source>
        <strain evidence="3 5">GO-13</strain>
    </source>
</reference>
<dbReference type="Pfam" id="PF08327">
    <property type="entry name" value="AHSA1"/>
    <property type="match status" value="1"/>
</dbReference>
<dbReference type="EMBL" id="JARRTL010000025">
    <property type="protein sequence ID" value="MEC0486873.1"/>
    <property type="molecule type" value="Genomic_DNA"/>
</dbReference>
<gene>
    <name evidence="3" type="ORF">AB447_212940</name>
    <name evidence="4" type="ORF">P8828_19115</name>
</gene>
<dbReference type="OrthoDB" id="2355173at2"/>
<dbReference type="SUPFAM" id="SSF55961">
    <property type="entry name" value="Bet v1-like"/>
    <property type="match status" value="1"/>
</dbReference>
<organism evidence="3 5">
    <name type="scientific">Bacillus glycinifermentans</name>
    <dbReference type="NCBI Taxonomy" id="1664069"/>
    <lineage>
        <taxon>Bacteria</taxon>
        <taxon>Bacillati</taxon>
        <taxon>Bacillota</taxon>
        <taxon>Bacilli</taxon>
        <taxon>Bacillales</taxon>
        <taxon>Bacillaceae</taxon>
        <taxon>Bacillus</taxon>
    </lineage>
</organism>
<evidence type="ECO:0000313" key="5">
    <source>
        <dbReference type="Proteomes" id="UP000036168"/>
    </source>
</evidence>
<evidence type="ECO:0000256" key="1">
    <source>
        <dbReference type="ARBA" id="ARBA00006817"/>
    </source>
</evidence>
<dbReference type="RefSeq" id="WP_048353522.1">
    <property type="nucleotide sequence ID" value="NZ_CP023481.1"/>
</dbReference>
<reference evidence="4 6" key="3">
    <citation type="submission" date="2023-03" db="EMBL/GenBank/DDBJ databases">
        <title>Agriculturally important microbes genome sequencing.</title>
        <authorList>
            <person name="Dunlap C."/>
        </authorList>
    </citation>
    <scope>NUCLEOTIDE SEQUENCE [LARGE SCALE GENOMIC DNA]</scope>
    <source>
        <strain evidence="4 6">CBP-3203</strain>
    </source>
</reference>
<accession>A0A0T6BUQ9</accession>
<dbReference type="Proteomes" id="UP001341297">
    <property type="component" value="Unassembled WGS sequence"/>
</dbReference>
<dbReference type="EMBL" id="LECW02000004">
    <property type="protein sequence ID" value="KRT95389.1"/>
    <property type="molecule type" value="Genomic_DNA"/>
</dbReference>
<dbReference type="CDD" id="cd07814">
    <property type="entry name" value="SRPBCC_CalC_Aha1-like"/>
    <property type="match status" value="1"/>
</dbReference>
<evidence type="ECO:0000313" key="4">
    <source>
        <dbReference type="EMBL" id="MEC0486873.1"/>
    </source>
</evidence>
<protein>
    <submittedName>
        <fullName evidence="4">SRPBCC domain-containing protein</fullName>
    </submittedName>
</protein>
<evidence type="ECO:0000259" key="2">
    <source>
        <dbReference type="Pfam" id="PF08327"/>
    </source>
</evidence>
<evidence type="ECO:0000313" key="6">
    <source>
        <dbReference type="Proteomes" id="UP001341297"/>
    </source>
</evidence>
<keyword evidence="6" id="KW-1185">Reference proteome</keyword>
<sequence>MKEQNSHVPDIHKKVTFHAPIQKVWEAVATSEGIAAWFMPNNFQPEIGHEFTLQSPYGPSPCKVIELEAPHRLSFTWDTSGWIVTFELKETAGGDTEFTLIHSGWGEPEEIVSKARANNSDVRDRMSGGWEGLVNQKLRMAVEG</sequence>